<evidence type="ECO:0000256" key="2">
    <source>
        <dbReference type="ARBA" id="ARBA00005947"/>
    </source>
</evidence>
<comment type="similarity">
    <text evidence="2">Belongs to the histone deacetylase family.</text>
</comment>
<comment type="cofactor">
    <cofactor evidence="1">
        <name>Zn(2+)</name>
        <dbReference type="ChEBI" id="CHEBI:29105"/>
    </cofactor>
</comment>
<dbReference type="PANTHER" id="PTHR10625">
    <property type="entry name" value="HISTONE DEACETYLASE HDAC1-RELATED"/>
    <property type="match status" value="1"/>
</dbReference>
<dbReference type="PANTHER" id="PTHR10625:SF17">
    <property type="entry name" value="HISTONE DEACETYLASE 8"/>
    <property type="match status" value="1"/>
</dbReference>
<dbReference type="GO" id="GO:0004407">
    <property type="term" value="F:histone deacetylase activity"/>
    <property type="evidence" value="ECO:0007669"/>
    <property type="project" value="TreeGrafter"/>
</dbReference>
<evidence type="ECO:0000256" key="1">
    <source>
        <dbReference type="ARBA" id="ARBA00001947"/>
    </source>
</evidence>
<dbReference type="GO" id="GO:0040029">
    <property type="term" value="P:epigenetic regulation of gene expression"/>
    <property type="evidence" value="ECO:0007669"/>
    <property type="project" value="TreeGrafter"/>
</dbReference>
<accession>A0A381QK90</accession>
<keyword evidence="4" id="KW-0378">Hydrolase</keyword>
<evidence type="ECO:0000259" key="6">
    <source>
        <dbReference type="Pfam" id="PF00850"/>
    </source>
</evidence>
<dbReference type="Pfam" id="PF00850">
    <property type="entry name" value="Hist_deacetyl"/>
    <property type="match status" value="1"/>
</dbReference>
<dbReference type="InterPro" id="IPR023801">
    <property type="entry name" value="His_deacetylse_dom"/>
</dbReference>
<proteinExistence type="inferred from homology"/>
<dbReference type="PRINTS" id="PR01270">
    <property type="entry name" value="HDASUPER"/>
</dbReference>
<organism evidence="7">
    <name type="scientific">marine metagenome</name>
    <dbReference type="NCBI Taxonomy" id="408172"/>
    <lineage>
        <taxon>unclassified sequences</taxon>
        <taxon>metagenomes</taxon>
        <taxon>ecological metagenomes</taxon>
    </lineage>
</organism>
<dbReference type="EMBL" id="UINC01001370">
    <property type="protein sequence ID" value="SUZ78849.1"/>
    <property type="molecule type" value="Genomic_DNA"/>
</dbReference>
<dbReference type="GO" id="GO:0016787">
    <property type="term" value="F:hydrolase activity"/>
    <property type="evidence" value="ECO:0007669"/>
    <property type="project" value="UniProtKB-KW"/>
</dbReference>
<feature type="domain" description="Histone deacetylase" evidence="6">
    <location>
        <begin position="26"/>
        <end position="333"/>
    </location>
</feature>
<dbReference type="Gene3D" id="3.40.800.20">
    <property type="entry name" value="Histone deacetylase domain"/>
    <property type="match status" value="1"/>
</dbReference>
<evidence type="ECO:0000256" key="3">
    <source>
        <dbReference type="ARBA" id="ARBA00022723"/>
    </source>
</evidence>
<evidence type="ECO:0000256" key="4">
    <source>
        <dbReference type="ARBA" id="ARBA00022801"/>
    </source>
</evidence>
<evidence type="ECO:0000313" key="7">
    <source>
        <dbReference type="EMBL" id="SUZ78849.1"/>
    </source>
</evidence>
<name>A0A381QK90_9ZZZZ</name>
<dbReference type="CDD" id="cd10001">
    <property type="entry name" value="HDAC_classII_APAH"/>
    <property type="match status" value="1"/>
</dbReference>
<keyword evidence="5" id="KW-0862">Zinc</keyword>
<keyword evidence="3" id="KW-0479">Metal-binding</keyword>
<dbReference type="SUPFAM" id="SSF52768">
    <property type="entry name" value="Arginase/deacetylase"/>
    <property type="match status" value="1"/>
</dbReference>
<gene>
    <name evidence="7" type="ORF">METZ01_LOCUS31703</name>
</gene>
<dbReference type="AlphaFoldDB" id="A0A381QK90"/>
<dbReference type="InterPro" id="IPR023696">
    <property type="entry name" value="Ureohydrolase_dom_sf"/>
</dbReference>
<protein>
    <recommendedName>
        <fullName evidence="6">Histone deacetylase domain-containing protein</fullName>
    </recommendedName>
</protein>
<dbReference type="GO" id="GO:0046872">
    <property type="term" value="F:metal ion binding"/>
    <property type="evidence" value="ECO:0007669"/>
    <property type="project" value="UniProtKB-KW"/>
</dbReference>
<sequence length="343" mass="37908">MKVVFSDQQKHHNPPTFFAAGNFHPHPEIPDRADTLLEAASQSGLILEEPQDFELTYIKKIHTKRYIDYLQNIYTRWSRKKGMSLEVFPDIHPDKRSCGYPKSAEGQAGFHHLDLSSPIEKNTWNSILWSAHSAAHAATLVKNGEGASYALARPPGHHAGKDYAAGFCYFGNSAIAAEVLKSNFDRIAILDIDVHHGNGTQDIFYGRSDVLTVSIHADPIRFYPFCWGYSNEIGENEGVGFNINFPLPRGTEDGDYLKALELAIKKINDFSPLGLVIALGLDAYKEDPLTGLSITTEGFQKIGKRIGKMVLPTVIVQEGGYLCPELGLNLSSFLEGFISGRGL</sequence>
<dbReference type="InterPro" id="IPR037138">
    <property type="entry name" value="His_deacetylse_dom_sf"/>
</dbReference>
<dbReference type="InterPro" id="IPR000286">
    <property type="entry name" value="HDACs"/>
</dbReference>
<evidence type="ECO:0000256" key="5">
    <source>
        <dbReference type="ARBA" id="ARBA00022833"/>
    </source>
</evidence>
<reference evidence="7" key="1">
    <citation type="submission" date="2018-05" db="EMBL/GenBank/DDBJ databases">
        <authorList>
            <person name="Lanie J.A."/>
            <person name="Ng W.-L."/>
            <person name="Kazmierczak K.M."/>
            <person name="Andrzejewski T.M."/>
            <person name="Davidsen T.M."/>
            <person name="Wayne K.J."/>
            <person name="Tettelin H."/>
            <person name="Glass J.I."/>
            <person name="Rusch D."/>
            <person name="Podicherti R."/>
            <person name="Tsui H.-C.T."/>
            <person name="Winkler M.E."/>
        </authorList>
    </citation>
    <scope>NUCLEOTIDE SEQUENCE</scope>
</reference>